<dbReference type="EMBL" id="GEDG01020771">
    <property type="protein sequence ID" value="JAP18854.1"/>
    <property type="molecule type" value="Transcribed_RNA"/>
</dbReference>
<dbReference type="InterPro" id="IPR043128">
    <property type="entry name" value="Rev_trsase/Diguanyl_cyclase"/>
</dbReference>
<organism evidence="3">
    <name type="scientific">Solanum chacoense</name>
    <name type="common">Chaco potato</name>
    <dbReference type="NCBI Taxonomy" id="4108"/>
    <lineage>
        <taxon>Eukaryota</taxon>
        <taxon>Viridiplantae</taxon>
        <taxon>Streptophyta</taxon>
        <taxon>Embryophyta</taxon>
        <taxon>Tracheophyta</taxon>
        <taxon>Spermatophyta</taxon>
        <taxon>Magnoliopsida</taxon>
        <taxon>eudicotyledons</taxon>
        <taxon>Gunneridae</taxon>
        <taxon>Pentapetalae</taxon>
        <taxon>asterids</taxon>
        <taxon>lamiids</taxon>
        <taxon>Solanales</taxon>
        <taxon>Solanaceae</taxon>
        <taxon>Solanoideae</taxon>
        <taxon>Solaneae</taxon>
        <taxon>Solanum</taxon>
    </lineage>
</organism>
<dbReference type="GO" id="GO:0003824">
    <property type="term" value="F:catalytic activity"/>
    <property type="evidence" value="ECO:0007669"/>
    <property type="project" value="UniProtKB-KW"/>
</dbReference>
<dbReference type="PANTHER" id="PTHR37984:SF5">
    <property type="entry name" value="PROTEIN NYNRIN-LIKE"/>
    <property type="match status" value="1"/>
</dbReference>
<dbReference type="AlphaFoldDB" id="A0A0V0HH59"/>
<proteinExistence type="predicted"/>
<evidence type="ECO:0000313" key="3">
    <source>
        <dbReference type="EMBL" id="JAP18854.1"/>
    </source>
</evidence>
<sequence>MGPLGCVLQVLKDHQLYSKFSKCEFWLRSIDFLGHIVSSNGIKVDPKKTDAVKGWPRPLTPTDIRSFLGLTGYYRRFVEDFSSIASPLTALTQKKTKFVWSEACEKSFQELKDRLTSASVLTLSEGTDGFVVYCDASRVGLGCVLMQHGKVIAYASRQLKVHEKNYPTQDLELAVVVFALKIWRHCLYGVHVDVFTDHKSLQYVFSQKT</sequence>
<dbReference type="InterPro" id="IPR050951">
    <property type="entry name" value="Retrovirus_Pol_polyprotein"/>
</dbReference>
<dbReference type="CDD" id="cd09274">
    <property type="entry name" value="RNase_HI_RT_Ty3"/>
    <property type="match status" value="1"/>
</dbReference>
<dbReference type="InterPro" id="IPR041577">
    <property type="entry name" value="RT_RNaseH_2"/>
</dbReference>
<reference evidence="3" key="1">
    <citation type="submission" date="2015-12" db="EMBL/GenBank/DDBJ databases">
        <title>Gene expression during late stages of embryo sac development: a critical building block for successful pollen-pistil interactions.</title>
        <authorList>
            <person name="Liu Y."/>
            <person name="Joly V."/>
            <person name="Sabar M."/>
            <person name="Matton D.P."/>
        </authorList>
    </citation>
    <scope>NUCLEOTIDE SEQUENCE</scope>
</reference>
<dbReference type="SUPFAM" id="SSF56672">
    <property type="entry name" value="DNA/RNA polymerases"/>
    <property type="match status" value="1"/>
</dbReference>
<dbReference type="Pfam" id="PF17919">
    <property type="entry name" value="RT_RNaseH_2"/>
    <property type="match status" value="1"/>
</dbReference>
<dbReference type="FunFam" id="3.30.70.270:FF:000020">
    <property type="entry name" value="Transposon Tf2-6 polyprotein-like Protein"/>
    <property type="match status" value="1"/>
</dbReference>
<accession>A0A0V0HH59</accession>
<dbReference type="Gene3D" id="3.30.70.270">
    <property type="match status" value="2"/>
</dbReference>
<feature type="domain" description="Reverse transcriptase/retrotransposon-derived protein RNase H-like" evidence="2">
    <location>
        <begin position="100"/>
        <end position="194"/>
    </location>
</feature>
<keyword evidence="1" id="KW-0511">Multifunctional enzyme</keyword>
<protein>
    <submittedName>
        <fullName evidence="3">Putative ovule protein</fullName>
    </submittedName>
</protein>
<evidence type="ECO:0000259" key="2">
    <source>
        <dbReference type="Pfam" id="PF17919"/>
    </source>
</evidence>
<dbReference type="InterPro" id="IPR043502">
    <property type="entry name" value="DNA/RNA_pol_sf"/>
</dbReference>
<evidence type="ECO:0000256" key="1">
    <source>
        <dbReference type="ARBA" id="ARBA00023268"/>
    </source>
</evidence>
<dbReference type="Gene3D" id="3.10.20.370">
    <property type="match status" value="1"/>
</dbReference>
<name>A0A0V0HH59_SOLCH</name>
<dbReference type="PANTHER" id="PTHR37984">
    <property type="entry name" value="PROTEIN CBG26694"/>
    <property type="match status" value="1"/>
</dbReference>